<evidence type="ECO:0000313" key="1">
    <source>
        <dbReference type="EMBL" id="QHJ00090.1"/>
    </source>
</evidence>
<proteinExistence type="predicted"/>
<dbReference type="RefSeq" id="WP_160553900.1">
    <property type="nucleotide sequence ID" value="NZ_CP047650.1"/>
</dbReference>
<keyword evidence="2" id="KW-1185">Reference proteome</keyword>
<name>A0A857JAM2_9BURK</name>
<protein>
    <submittedName>
        <fullName evidence="1">Uncharacterized protein</fullName>
    </submittedName>
</protein>
<dbReference type="KEGG" id="xyk:GT347_20160"/>
<evidence type="ECO:0000313" key="2">
    <source>
        <dbReference type="Proteomes" id="UP000464787"/>
    </source>
</evidence>
<reference evidence="1 2" key="1">
    <citation type="submission" date="2020-01" db="EMBL/GenBank/DDBJ databases">
        <title>Genome sequencing of strain KACC 21265.</title>
        <authorList>
            <person name="Heo J."/>
            <person name="Kim S.-J."/>
            <person name="Kim J.-S."/>
            <person name="Hong S.-B."/>
            <person name="Kwon S.-W."/>
        </authorList>
    </citation>
    <scope>NUCLEOTIDE SEQUENCE [LARGE SCALE GENOMIC DNA]</scope>
    <source>
        <strain evidence="1 2">KACC 21265</strain>
    </source>
</reference>
<organism evidence="1 2">
    <name type="scientific">Xylophilus rhododendri</name>
    <dbReference type="NCBI Taxonomy" id="2697032"/>
    <lineage>
        <taxon>Bacteria</taxon>
        <taxon>Pseudomonadati</taxon>
        <taxon>Pseudomonadota</taxon>
        <taxon>Betaproteobacteria</taxon>
        <taxon>Burkholderiales</taxon>
        <taxon>Xylophilus</taxon>
    </lineage>
</organism>
<dbReference type="EMBL" id="CP047650">
    <property type="protein sequence ID" value="QHJ00090.1"/>
    <property type="molecule type" value="Genomic_DNA"/>
</dbReference>
<accession>A0A857JAM2</accession>
<sequence length="45" mass="4817">MALALFAICASRCIRTLSGHHPMRRLDFLAVVGLVYGVCHAAAGF</sequence>
<gene>
    <name evidence="1" type="ORF">GT347_20160</name>
</gene>
<dbReference type="Proteomes" id="UP000464787">
    <property type="component" value="Chromosome"/>
</dbReference>
<dbReference type="AlphaFoldDB" id="A0A857JAM2"/>